<dbReference type="Proteomes" id="UP001219525">
    <property type="component" value="Unassembled WGS sequence"/>
</dbReference>
<accession>A0AAD6Y927</accession>
<comment type="caution">
    <text evidence="1">The sequence shown here is derived from an EMBL/GenBank/DDBJ whole genome shotgun (WGS) entry which is preliminary data.</text>
</comment>
<evidence type="ECO:0008006" key="3">
    <source>
        <dbReference type="Google" id="ProtNLM"/>
    </source>
</evidence>
<dbReference type="EMBL" id="JARJCW010000052">
    <property type="protein sequence ID" value="KAJ7203092.1"/>
    <property type="molecule type" value="Genomic_DNA"/>
</dbReference>
<dbReference type="PANTHER" id="PTHR46177:SF1">
    <property type="entry name" value="INTEGRASE CATALYTIC DOMAIN-CONTAINING PROTEIN"/>
    <property type="match status" value="1"/>
</dbReference>
<gene>
    <name evidence="1" type="ORF">GGX14DRAFT_570351</name>
</gene>
<name>A0AAD6Y927_9AGAR</name>
<proteinExistence type="predicted"/>
<reference evidence="1" key="1">
    <citation type="submission" date="2023-03" db="EMBL/GenBank/DDBJ databases">
        <title>Massive genome expansion in bonnet fungi (Mycena s.s.) driven by repeated elements and novel gene families across ecological guilds.</title>
        <authorList>
            <consortium name="Lawrence Berkeley National Laboratory"/>
            <person name="Harder C.B."/>
            <person name="Miyauchi S."/>
            <person name="Viragh M."/>
            <person name="Kuo A."/>
            <person name="Thoen E."/>
            <person name="Andreopoulos B."/>
            <person name="Lu D."/>
            <person name="Skrede I."/>
            <person name="Drula E."/>
            <person name="Henrissat B."/>
            <person name="Morin E."/>
            <person name="Kohler A."/>
            <person name="Barry K."/>
            <person name="LaButti K."/>
            <person name="Morin E."/>
            <person name="Salamov A."/>
            <person name="Lipzen A."/>
            <person name="Mereny Z."/>
            <person name="Hegedus B."/>
            <person name="Baldrian P."/>
            <person name="Stursova M."/>
            <person name="Weitz H."/>
            <person name="Taylor A."/>
            <person name="Grigoriev I.V."/>
            <person name="Nagy L.G."/>
            <person name="Martin F."/>
            <person name="Kauserud H."/>
        </authorList>
    </citation>
    <scope>NUCLEOTIDE SEQUENCE</scope>
    <source>
        <strain evidence="1">9144</strain>
    </source>
</reference>
<protein>
    <recommendedName>
        <fullName evidence="3">Integrase catalytic domain-containing protein</fullName>
    </recommendedName>
</protein>
<dbReference type="PANTHER" id="PTHR46177">
    <property type="entry name" value="INTEGRASE CATALYTIC DOMAIN-CONTAINING PROTEIN"/>
    <property type="match status" value="1"/>
</dbReference>
<organism evidence="1 2">
    <name type="scientific">Mycena pura</name>
    <dbReference type="NCBI Taxonomy" id="153505"/>
    <lineage>
        <taxon>Eukaryota</taxon>
        <taxon>Fungi</taxon>
        <taxon>Dikarya</taxon>
        <taxon>Basidiomycota</taxon>
        <taxon>Agaricomycotina</taxon>
        <taxon>Agaricomycetes</taxon>
        <taxon>Agaricomycetidae</taxon>
        <taxon>Agaricales</taxon>
        <taxon>Marasmiineae</taxon>
        <taxon>Mycenaceae</taxon>
        <taxon>Mycena</taxon>
    </lineage>
</organism>
<dbReference type="AlphaFoldDB" id="A0AAD6Y927"/>
<evidence type="ECO:0000313" key="2">
    <source>
        <dbReference type="Proteomes" id="UP001219525"/>
    </source>
</evidence>
<sequence>MVNKTGVNGINNGTKPPDDILEPALRDFARRQLSVKTRLAELSRKYGYVITKNTLGKLNRQFNIPSVRHPPPLPVITALVADKIDEDVLGLHGPTTIQRQIARETGIPVPRDTVRILAHACDPAGPERRFPGRKKKLKPRGQLKAVGIMEEVHCDGHEKLGAKALMMGDVGIAIYAFRDHTGEVRVRHSRSGNPLIGHVYLDFVERTGKTPIQLTFDCGTETGRMKALHEELRRQLLPELTEFERPPTVAMKSTDNIPIESCWSYWQDYCGRNIKAVILHGHANGWFASANRNHVHLFQWLWSRIVQTHLNAFQDYWNTTPRRRQVEKLLPTAAPEMVAAYPEEHQLEDCGIPVPKDLIQQLRMHLALPREEVMRWVPDDFDVLAEAAYDAIGAPTLNFRTGWDTFKEMIVLIEAL</sequence>
<keyword evidence="2" id="KW-1185">Reference proteome</keyword>
<evidence type="ECO:0000313" key="1">
    <source>
        <dbReference type="EMBL" id="KAJ7203092.1"/>
    </source>
</evidence>